<dbReference type="PANTHER" id="PTHR11470:SF2">
    <property type="entry name" value="KAPPA-CASEIN"/>
    <property type="match status" value="1"/>
</dbReference>
<keyword evidence="5" id="KW-0964">Secreted</keyword>
<evidence type="ECO:0000256" key="4">
    <source>
        <dbReference type="ARBA" id="ARBA00017238"/>
    </source>
</evidence>
<keyword evidence="7" id="KW-0494">Milk protein</keyword>
<evidence type="ECO:0000256" key="9">
    <source>
        <dbReference type="SAM" id="MobiDB-lite"/>
    </source>
</evidence>
<proteinExistence type="inferred from homology"/>
<dbReference type="OrthoDB" id="9836334at2759"/>
<name>A0A1A6GC20_NEOLE</name>
<evidence type="ECO:0000313" key="10">
    <source>
        <dbReference type="EMBL" id="OBS63404.1"/>
    </source>
</evidence>
<evidence type="ECO:0000313" key="11">
    <source>
        <dbReference type="Proteomes" id="UP000092124"/>
    </source>
</evidence>
<organism evidence="10 11">
    <name type="scientific">Neotoma lepida</name>
    <name type="common">Desert woodrat</name>
    <dbReference type="NCBI Taxonomy" id="56216"/>
    <lineage>
        <taxon>Eukaryota</taxon>
        <taxon>Metazoa</taxon>
        <taxon>Chordata</taxon>
        <taxon>Craniata</taxon>
        <taxon>Vertebrata</taxon>
        <taxon>Euteleostomi</taxon>
        <taxon>Mammalia</taxon>
        <taxon>Eutheria</taxon>
        <taxon>Euarchontoglires</taxon>
        <taxon>Glires</taxon>
        <taxon>Rodentia</taxon>
        <taxon>Myomorpha</taxon>
        <taxon>Muroidea</taxon>
        <taxon>Cricetidae</taxon>
        <taxon>Neotominae</taxon>
        <taxon>Neotoma</taxon>
    </lineage>
</organism>
<feature type="non-terminal residue" evidence="10">
    <location>
        <position position="1"/>
    </location>
</feature>
<dbReference type="AlphaFoldDB" id="A0A1A6GC20"/>
<dbReference type="Proteomes" id="UP000092124">
    <property type="component" value="Unassembled WGS sequence"/>
</dbReference>
<accession>A0A1A6GC20</accession>
<gene>
    <name evidence="10" type="ORF">A6R68_08057</name>
</gene>
<comment type="caution">
    <text evidence="10">The sequence shown here is derived from an EMBL/GenBank/DDBJ whole genome shotgun (WGS) entry which is preliminary data.</text>
</comment>
<dbReference type="EMBL" id="LZPO01101299">
    <property type="protein sequence ID" value="OBS63404.1"/>
    <property type="molecule type" value="Genomic_DNA"/>
</dbReference>
<reference evidence="10 11" key="1">
    <citation type="submission" date="2016-06" db="EMBL/GenBank/DDBJ databases">
        <title>The Draft Genome Sequence and Annotation of the Desert Woodrat Neotoma lepida.</title>
        <authorList>
            <person name="Campbell M."/>
            <person name="Oakeson K.F."/>
            <person name="Yandell M."/>
            <person name="Halpert J.R."/>
            <person name="Dearing D."/>
        </authorList>
    </citation>
    <scope>NUCLEOTIDE SEQUENCE [LARGE SCALE GENOMIC DNA]</scope>
    <source>
        <strain evidence="10">417</strain>
        <tissue evidence="10">Liver</tissue>
    </source>
</reference>
<dbReference type="GO" id="GO:0050821">
    <property type="term" value="P:protein stabilization"/>
    <property type="evidence" value="ECO:0007669"/>
    <property type="project" value="TreeGrafter"/>
</dbReference>
<feature type="non-terminal residue" evidence="10">
    <location>
        <position position="98"/>
    </location>
</feature>
<feature type="region of interest" description="Disordered" evidence="9">
    <location>
        <begin position="70"/>
        <end position="98"/>
    </location>
</feature>
<dbReference type="STRING" id="56216.A0A1A6GC20"/>
<feature type="compositionally biased region" description="Basic and acidic residues" evidence="9">
    <location>
        <begin position="89"/>
        <end position="98"/>
    </location>
</feature>
<dbReference type="InterPro" id="IPR000117">
    <property type="entry name" value="Casein_kappa"/>
</dbReference>
<sequence>SPPQIFQWQPKPNFPQPTGVPHPIPSPSFLAIPTNENEDSTAIPAIDTIAPVESTSVPVTEPVMTTVANPEASTVPINTPETATVPHKNPKEPSKKTL</sequence>
<evidence type="ECO:0000256" key="2">
    <source>
        <dbReference type="ARBA" id="ARBA00004613"/>
    </source>
</evidence>
<comment type="function">
    <text evidence="1">Kappa-casein stabilizes micelle formation, preventing casein precipitation in milk.</text>
</comment>
<comment type="similarity">
    <text evidence="3">Belongs to the kappa-casein family.</text>
</comment>
<keyword evidence="8" id="KW-0325">Glycoprotein</keyword>
<evidence type="ECO:0000256" key="1">
    <source>
        <dbReference type="ARBA" id="ARBA00003829"/>
    </source>
</evidence>
<protein>
    <recommendedName>
        <fullName evidence="4">Kappa-casein</fullName>
    </recommendedName>
</protein>
<keyword evidence="6" id="KW-0597">Phosphoprotein</keyword>
<feature type="compositionally biased region" description="Pro residues" evidence="9">
    <location>
        <begin position="12"/>
        <end position="26"/>
    </location>
</feature>
<dbReference type="GO" id="GO:0005615">
    <property type="term" value="C:extracellular space"/>
    <property type="evidence" value="ECO:0007669"/>
    <property type="project" value="TreeGrafter"/>
</dbReference>
<dbReference type="PANTHER" id="PTHR11470">
    <property type="entry name" value="KAPPA CASEIN"/>
    <property type="match status" value="1"/>
</dbReference>
<feature type="region of interest" description="Disordered" evidence="9">
    <location>
        <begin position="1"/>
        <end position="26"/>
    </location>
</feature>
<evidence type="ECO:0000256" key="7">
    <source>
        <dbReference type="ARBA" id="ARBA00022743"/>
    </source>
</evidence>
<evidence type="ECO:0000256" key="6">
    <source>
        <dbReference type="ARBA" id="ARBA00022553"/>
    </source>
</evidence>
<dbReference type="Pfam" id="PF00997">
    <property type="entry name" value="Casein_kappa"/>
    <property type="match status" value="1"/>
</dbReference>
<keyword evidence="11" id="KW-1185">Reference proteome</keyword>
<evidence type="ECO:0000256" key="3">
    <source>
        <dbReference type="ARBA" id="ARBA00005332"/>
    </source>
</evidence>
<feature type="compositionally biased region" description="Polar residues" evidence="9">
    <location>
        <begin position="70"/>
        <end position="82"/>
    </location>
</feature>
<comment type="subcellular location">
    <subcellularLocation>
        <location evidence="2">Secreted</location>
    </subcellularLocation>
</comment>
<evidence type="ECO:0000256" key="8">
    <source>
        <dbReference type="ARBA" id="ARBA00023180"/>
    </source>
</evidence>
<dbReference type="GO" id="GO:0007595">
    <property type="term" value="P:lactation"/>
    <property type="evidence" value="ECO:0007669"/>
    <property type="project" value="TreeGrafter"/>
</dbReference>
<evidence type="ECO:0000256" key="5">
    <source>
        <dbReference type="ARBA" id="ARBA00022525"/>
    </source>
</evidence>